<dbReference type="AlphaFoldDB" id="A0A8J6P9J9"/>
<dbReference type="InterPro" id="IPR050300">
    <property type="entry name" value="GDXG_lipolytic_enzyme"/>
</dbReference>
<evidence type="ECO:0000256" key="1">
    <source>
        <dbReference type="ARBA" id="ARBA00022729"/>
    </source>
</evidence>
<dbReference type="NCBIfam" id="TIGR04183">
    <property type="entry name" value="Por_Secre_tail"/>
    <property type="match status" value="1"/>
</dbReference>
<evidence type="ECO:0000259" key="4">
    <source>
        <dbReference type="Pfam" id="PF18962"/>
    </source>
</evidence>
<evidence type="ECO:0000256" key="3">
    <source>
        <dbReference type="SAM" id="SignalP"/>
    </source>
</evidence>
<feature type="domain" description="BD-FAE-like" evidence="5">
    <location>
        <begin position="60"/>
        <end position="195"/>
    </location>
</feature>
<keyword evidence="7" id="KW-1185">Reference proteome</keyword>
<evidence type="ECO:0000259" key="5">
    <source>
        <dbReference type="Pfam" id="PF20434"/>
    </source>
</evidence>
<feature type="signal peptide" evidence="3">
    <location>
        <begin position="1"/>
        <end position="20"/>
    </location>
</feature>
<dbReference type="InterPro" id="IPR049492">
    <property type="entry name" value="BD-FAE-like_dom"/>
</dbReference>
<organism evidence="6 7">
    <name type="scientific">Taishania pollutisoli</name>
    <dbReference type="NCBI Taxonomy" id="2766479"/>
    <lineage>
        <taxon>Bacteria</taxon>
        <taxon>Pseudomonadati</taxon>
        <taxon>Bacteroidota</taxon>
        <taxon>Flavobacteriia</taxon>
        <taxon>Flavobacteriales</taxon>
        <taxon>Crocinitomicaceae</taxon>
        <taxon>Taishania</taxon>
    </lineage>
</organism>
<reference evidence="6" key="1">
    <citation type="submission" date="2020-09" db="EMBL/GenBank/DDBJ databases">
        <title>Taishania pollutisoli gen. nov., sp. nov., Isolated from Tetrabromobisphenol A-Contaminated Soil.</title>
        <authorList>
            <person name="Chen Q."/>
        </authorList>
    </citation>
    <scope>NUCLEOTIDE SEQUENCE</scope>
    <source>
        <strain evidence="6">CZZ-1</strain>
    </source>
</reference>
<name>A0A8J6P9J9_9FLAO</name>
<dbReference type="Pfam" id="PF18962">
    <property type="entry name" value="Por_Secre_tail"/>
    <property type="match status" value="1"/>
</dbReference>
<feature type="domain" description="Secretion system C-terminal sorting" evidence="4">
    <location>
        <begin position="330"/>
        <end position="404"/>
    </location>
</feature>
<feature type="chain" id="PRO_5035248205" evidence="3">
    <location>
        <begin position="21"/>
        <end position="405"/>
    </location>
</feature>
<comment type="caution">
    <text evidence="6">The sequence shown here is derived from an EMBL/GenBank/DDBJ whole genome shotgun (WGS) entry which is preliminary data.</text>
</comment>
<dbReference type="InterPro" id="IPR026444">
    <property type="entry name" value="Secre_tail"/>
</dbReference>
<keyword evidence="1 3" id="KW-0732">Signal</keyword>
<dbReference type="Gene3D" id="3.40.50.1820">
    <property type="entry name" value="alpha/beta hydrolase"/>
    <property type="match status" value="1"/>
</dbReference>
<dbReference type="Pfam" id="PF20434">
    <property type="entry name" value="BD-FAE"/>
    <property type="match status" value="1"/>
</dbReference>
<dbReference type="Proteomes" id="UP000652681">
    <property type="component" value="Unassembled WGS sequence"/>
</dbReference>
<evidence type="ECO:0000256" key="2">
    <source>
        <dbReference type="ARBA" id="ARBA00022801"/>
    </source>
</evidence>
<protein>
    <submittedName>
        <fullName evidence="6">T9SS type A sorting domain-containing protein</fullName>
    </submittedName>
</protein>
<dbReference type="SUPFAM" id="SSF53474">
    <property type="entry name" value="alpha/beta-Hydrolases"/>
    <property type="match status" value="1"/>
</dbReference>
<keyword evidence="2" id="KW-0378">Hydrolase</keyword>
<dbReference type="EMBL" id="JACVEL010000005">
    <property type="protein sequence ID" value="MBC9812736.1"/>
    <property type="molecule type" value="Genomic_DNA"/>
</dbReference>
<gene>
    <name evidence="6" type="ORF">H9Y05_09660</name>
</gene>
<dbReference type="PANTHER" id="PTHR48081">
    <property type="entry name" value="AB HYDROLASE SUPERFAMILY PROTEIN C4A8.06C"/>
    <property type="match status" value="1"/>
</dbReference>
<proteinExistence type="predicted"/>
<evidence type="ECO:0000313" key="7">
    <source>
        <dbReference type="Proteomes" id="UP000652681"/>
    </source>
</evidence>
<dbReference type="RefSeq" id="WP_163491508.1">
    <property type="nucleotide sequence ID" value="NZ_JACVEL010000005.1"/>
</dbReference>
<dbReference type="InterPro" id="IPR029058">
    <property type="entry name" value="AB_hydrolase_fold"/>
</dbReference>
<accession>A0A8J6P9J9</accession>
<sequence>MKKLILFIGLATAWGNVAVAQDCTGNRYHQPIFTNTVAVPNVQYGSNLAQDETTPVNLFLDIYYPDGDTDTDRPLVLLAHGGSFIGGNKTDLATQCQALAKMGYVAATMQYRLLSISPAVISNPGLEFQKEVVRAVHDMRAAIRFFRKSVAEDGNPYGINPDIIIVGGFSAGAILANHTTYFDAESKIPTDLIAYVAAQGGMEGNSGNSGFNSVPQMALSWCGAIADTTWIEAGDQPYVGVHNLDDNVVPNLSGQPNIGVSIPVTLYGDSLMYIRTLNVGVNSDYMSVPGNGHCDFPANSGEFVTNFMYDQLCVQGLSLASHPETVLFSIYPNPAAESFYIDIPANEWEWSVSVVNMLGQVIATEQITSGENRIQVRSSAFQPGIYLVKLNATDGKEAMKKVVIR</sequence>
<dbReference type="GO" id="GO:0016787">
    <property type="term" value="F:hydrolase activity"/>
    <property type="evidence" value="ECO:0007669"/>
    <property type="project" value="UniProtKB-KW"/>
</dbReference>
<evidence type="ECO:0000313" key="6">
    <source>
        <dbReference type="EMBL" id="MBC9812736.1"/>
    </source>
</evidence>